<sequence>MPEQISRQHNHLVLAGQTIRYLKPLFGIPDNEMLLLQTPEP</sequence>
<comment type="caution">
    <text evidence="1">The sequence shown here is derived from an EMBL/GenBank/DDBJ whole genome shotgun (WGS) entry which is preliminary data.</text>
</comment>
<gene>
    <name evidence="1" type="ORF">EVA_21281</name>
</gene>
<proteinExistence type="predicted"/>
<protein>
    <submittedName>
        <fullName evidence="1">Uncharacterized protein</fullName>
    </submittedName>
</protein>
<dbReference type="AlphaFoldDB" id="J9FLZ6"/>
<organism evidence="1">
    <name type="scientific">gut metagenome</name>
    <dbReference type="NCBI Taxonomy" id="749906"/>
    <lineage>
        <taxon>unclassified sequences</taxon>
        <taxon>metagenomes</taxon>
        <taxon>organismal metagenomes</taxon>
    </lineage>
</organism>
<feature type="non-terminal residue" evidence="1">
    <location>
        <position position="41"/>
    </location>
</feature>
<reference evidence="1" key="1">
    <citation type="journal article" date="2012" name="PLoS ONE">
        <title>Gene sets for utilization of primary and secondary nutrition supplies in the distal gut of endangered iberian lynx.</title>
        <authorList>
            <person name="Alcaide M."/>
            <person name="Messina E."/>
            <person name="Richter M."/>
            <person name="Bargiela R."/>
            <person name="Peplies J."/>
            <person name="Huws S.A."/>
            <person name="Newbold C.J."/>
            <person name="Golyshin P.N."/>
            <person name="Simon M.A."/>
            <person name="Lopez G."/>
            <person name="Yakimov M.M."/>
            <person name="Ferrer M."/>
        </authorList>
    </citation>
    <scope>NUCLEOTIDE SEQUENCE</scope>
</reference>
<evidence type="ECO:0000313" key="1">
    <source>
        <dbReference type="EMBL" id="EJW90612.1"/>
    </source>
</evidence>
<dbReference type="EMBL" id="AMCI01008730">
    <property type="protein sequence ID" value="EJW90612.1"/>
    <property type="molecule type" value="Genomic_DNA"/>
</dbReference>
<name>J9FLZ6_9ZZZZ</name>
<accession>J9FLZ6</accession>